<comment type="caution">
    <text evidence="2">The sequence shown here is derived from an EMBL/GenBank/DDBJ whole genome shotgun (WGS) entry which is preliminary data.</text>
</comment>
<dbReference type="GO" id="GO:0005829">
    <property type="term" value="C:cytosol"/>
    <property type="evidence" value="ECO:0007669"/>
    <property type="project" value="TreeGrafter"/>
</dbReference>
<dbReference type="Pfam" id="PF03992">
    <property type="entry name" value="ABM"/>
    <property type="match status" value="1"/>
</dbReference>
<dbReference type="GO" id="GO:0004497">
    <property type="term" value="F:monooxygenase activity"/>
    <property type="evidence" value="ECO:0007669"/>
    <property type="project" value="UniProtKB-KW"/>
</dbReference>
<dbReference type="PANTHER" id="PTHR33336">
    <property type="entry name" value="QUINOL MONOOXYGENASE YGIN-RELATED"/>
    <property type="match status" value="1"/>
</dbReference>
<evidence type="ECO:0000313" key="3">
    <source>
        <dbReference type="Proteomes" id="UP000585665"/>
    </source>
</evidence>
<dbReference type="InterPro" id="IPR007138">
    <property type="entry name" value="ABM_dom"/>
</dbReference>
<dbReference type="RefSeq" id="WP_176613643.1">
    <property type="nucleotide sequence ID" value="NZ_JABXXR010000058.1"/>
</dbReference>
<dbReference type="PROSITE" id="PS51725">
    <property type="entry name" value="ABM"/>
    <property type="match status" value="1"/>
</dbReference>
<protein>
    <submittedName>
        <fullName evidence="2">Antibiotic biosynthesis monooxygenase</fullName>
    </submittedName>
</protein>
<proteinExistence type="predicted"/>
<evidence type="ECO:0000313" key="2">
    <source>
        <dbReference type="EMBL" id="NVN40687.1"/>
    </source>
</evidence>
<reference evidence="2 3" key="1">
    <citation type="submission" date="2020-06" db="EMBL/GenBank/DDBJ databases">
        <title>Description of novel acetic acid bacteria.</title>
        <authorList>
            <person name="Sombolestani A."/>
        </authorList>
    </citation>
    <scope>NUCLEOTIDE SEQUENCE [LARGE SCALE GENOMIC DNA]</scope>
    <source>
        <strain evidence="2 3">LMG 27010</strain>
    </source>
</reference>
<dbReference type="InterPro" id="IPR050744">
    <property type="entry name" value="AI-2_Isomerase_LsrG"/>
</dbReference>
<dbReference type="Proteomes" id="UP000585665">
    <property type="component" value="Unassembled WGS sequence"/>
</dbReference>
<keyword evidence="2" id="KW-0503">Monooxygenase</keyword>
<keyword evidence="3" id="KW-1185">Reference proteome</keyword>
<dbReference type="EMBL" id="JABXXR010000058">
    <property type="protein sequence ID" value="NVN40687.1"/>
    <property type="molecule type" value="Genomic_DNA"/>
</dbReference>
<dbReference type="SUPFAM" id="SSF54909">
    <property type="entry name" value="Dimeric alpha+beta barrel"/>
    <property type="match status" value="1"/>
</dbReference>
<dbReference type="Gene3D" id="3.30.70.100">
    <property type="match status" value="1"/>
</dbReference>
<keyword evidence="2" id="KW-0560">Oxidoreductase</keyword>
<sequence length="103" mass="11489">MSLHPFVVIAEFDVPPDQYGPFLDLCRFDAEHSVADEDGCHAFDVLTPEDEANVVVLHEVYADRAAFETHLKTPHFDRFATGVKTLGVVEKSVRFLARRTSGA</sequence>
<name>A0A850P7W2_9PROT</name>
<accession>A0A850P7W2</accession>
<evidence type="ECO:0000259" key="1">
    <source>
        <dbReference type="PROSITE" id="PS51725"/>
    </source>
</evidence>
<feature type="domain" description="ABM" evidence="1">
    <location>
        <begin position="6"/>
        <end position="95"/>
    </location>
</feature>
<dbReference type="AlphaFoldDB" id="A0A850P7W2"/>
<dbReference type="PANTHER" id="PTHR33336:SF1">
    <property type="entry name" value="(4S)-4-HYDROXY-5-PHOSPHONOOXYPENTANE-2,3-DIONE ISOMERASE"/>
    <property type="match status" value="1"/>
</dbReference>
<gene>
    <name evidence="2" type="ORF">HUK82_08940</name>
</gene>
<organism evidence="2 3">
    <name type="scientific">Ameyamaea chiangmaiensis</name>
    <dbReference type="NCBI Taxonomy" id="442969"/>
    <lineage>
        <taxon>Bacteria</taxon>
        <taxon>Pseudomonadati</taxon>
        <taxon>Pseudomonadota</taxon>
        <taxon>Alphaproteobacteria</taxon>
        <taxon>Acetobacterales</taxon>
        <taxon>Acetobacteraceae</taxon>
        <taxon>Ameyamaea</taxon>
    </lineage>
</organism>
<dbReference type="InterPro" id="IPR011008">
    <property type="entry name" value="Dimeric_a/b-barrel"/>
</dbReference>